<dbReference type="Proteomes" id="UP000075881">
    <property type="component" value="Unassembled WGS sequence"/>
</dbReference>
<feature type="compositionally biased region" description="Basic and acidic residues" evidence="1">
    <location>
        <begin position="161"/>
        <end position="191"/>
    </location>
</feature>
<reference evidence="3" key="2">
    <citation type="submission" date="2020-05" db="UniProtKB">
        <authorList>
            <consortium name="EnsemblMetazoa"/>
        </authorList>
    </citation>
    <scope>IDENTIFICATION</scope>
    <source>
        <strain evidence="3">ACHKN1017</strain>
    </source>
</reference>
<dbReference type="EnsemblMetazoa" id="ACHR002638-RA">
    <property type="protein sequence ID" value="ACHR002638-PA"/>
    <property type="gene ID" value="ACHR002638"/>
</dbReference>
<proteinExistence type="predicted"/>
<keyword evidence="2" id="KW-0472">Membrane</keyword>
<evidence type="ECO:0000256" key="1">
    <source>
        <dbReference type="SAM" id="MobiDB-lite"/>
    </source>
</evidence>
<keyword evidence="2" id="KW-1133">Transmembrane helix</keyword>
<reference evidence="4" key="1">
    <citation type="submission" date="2013-03" db="EMBL/GenBank/DDBJ databases">
        <title>The Genome Sequence of Anopheles christyi ACHKN1017.</title>
        <authorList>
            <consortium name="The Broad Institute Genomics Platform"/>
            <person name="Neafsey D.E."/>
            <person name="Besansky N."/>
            <person name="Walker B."/>
            <person name="Young S.K."/>
            <person name="Zeng Q."/>
            <person name="Gargeya S."/>
            <person name="Fitzgerald M."/>
            <person name="Haas B."/>
            <person name="Abouelleil A."/>
            <person name="Allen A.W."/>
            <person name="Alvarado L."/>
            <person name="Arachchi H.M."/>
            <person name="Berlin A.M."/>
            <person name="Chapman S.B."/>
            <person name="Gainer-Dewar J."/>
            <person name="Goldberg J."/>
            <person name="Griggs A."/>
            <person name="Gujja S."/>
            <person name="Hansen M."/>
            <person name="Howarth C."/>
            <person name="Imamovic A."/>
            <person name="Ireland A."/>
            <person name="Larimer J."/>
            <person name="McCowan C."/>
            <person name="Murphy C."/>
            <person name="Pearson M."/>
            <person name="Poon T.W."/>
            <person name="Priest M."/>
            <person name="Roberts A."/>
            <person name="Saif S."/>
            <person name="Shea T."/>
            <person name="Sisk P."/>
            <person name="Sykes S."/>
            <person name="Wortman J."/>
            <person name="Nusbaum C."/>
            <person name="Birren B."/>
        </authorList>
    </citation>
    <scope>NUCLEOTIDE SEQUENCE [LARGE SCALE GENOMIC DNA]</scope>
    <source>
        <strain evidence="4">ACHKN1017</strain>
    </source>
</reference>
<evidence type="ECO:0000313" key="3">
    <source>
        <dbReference type="EnsemblMetazoa" id="ACHR002638-PA"/>
    </source>
</evidence>
<evidence type="ECO:0000256" key="2">
    <source>
        <dbReference type="SAM" id="Phobius"/>
    </source>
</evidence>
<evidence type="ECO:0000313" key="4">
    <source>
        <dbReference type="Proteomes" id="UP000075881"/>
    </source>
</evidence>
<protein>
    <submittedName>
        <fullName evidence="3">Uncharacterized protein</fullName>
    </submittedName>
</protein>
<keyword evidence="4" id="KW-1185">Reference proteome</keyword>
<dbReference type="VEuPathDB" id="VectorBase:ACHR002638"/>
<sequence length="317" mass="36760">MSNLPHSNEERYYRNQLLCERLQQQQYNRQRRTPDERDSANDDASPPTPILQPRTTMARYPELVRRTQGRGHPRQDHPIYTLTHPDGECNETDGDIDDTLSEFAGGWYTPRLRHNRPSSMRASTVKKLNKWLDVYQQDRGKGRSIADLRLADYGSSEDEENLRHRIRESPEAEKPKEFTQESEQLYKESVETKPQVVPPPQMQEVTTPKTINGSSGGGYQLLSYFMTMLMYLAELISPITLQMLTFLQDRAKVALLYVWERFVQPILEHGPPTRNDAVTILVLLLVMPLIILLGIAYGAICILYWLNRFFLIEPNRL</sequence>
<dbReference type="AlphaFoldDB" id="A0A182JVV6"/>
<keyword evidence="2" id="KW-0812">Transmembrane</keyword>
<feature type="region of interest" description="Disordered" evidence="1">
    <location>
        <begin position="154"/>
        <end position="210"/>
    </location>
</feature>
<name>A0A182JVV6_9DIPT</name>
<feature type="transmembrane region" description="Helical" evidence="2">
    <location>
        <begin position="277"/>
        <end position="306"/>
    </location>
</feature>
<feature type="region of interest" description="Disordered" evidence="1">
    <location>
        <begin position="26"/>
        <end position="89"/>
    </location>
</feature>
<organism evidence="3 4">
    <name type="scientific">Anopheles christyi</name>
    <dbReference type="NCBI Taxonomy" id="43041"/>
    <lineage>
        <taxon>Eukaryota</taxon>
        <taxon>Metazoa</taxon>
        <taxon>Ecdysozoa</taxon>
        <taxon>Arthropoda</taxon>
        <taxon>Hexapoda</taxon>
        <taxon>Insecta</taxon>
        <taxon>Pterygota</taxon>
        <taxon>Neoptera</taxon>
        <taxon>Endopterygota</taxon>
        <taxon>Diptera</taxon>
        <taxon>Nematocera</taxon>
        <taxon>Culicoidea</taxon>
        <taxon>Culicidae</taxon>
        <taxon>Anophelinae</taxon>
        <taxon>Anopheles</taxon>
    </lineage>
</organism>
<accession>A0A182JVV6</accession>